<dbReference type="SUPFAM" id="SSF53474">
    <property type="entry name" value="alpha/beta-Hydrolases"/>
    <property type="match status" value="1"/>
</dbReference>
<reference evidence="1 2" key="1">
    <citation type="submission" date="2023-07" db="EMBL/GenBank/DDBJ databases">
        <title>Genomic Encyclopedia of Type Strains, Phase IV (KMG-IV): sequencing the most valuable type-strain genomes for metagenomic binning, comparative biology and taxonomic classification.</title>
        <authorList>
            <person name="Goeker M."/>
        </authorList>
    </citation>
    <scope>NUCLEOTIDE SEQUENCE [LARGE SCALE GENOMIC DNA]</scope>
    <source>
        <strain evidence="1 2">DSM 27594</strain>
    </source>
</reference>
<dbReference type="Proteomes" id="UP001224122">
    <property type="component" value="Unassembled WGS sequence"/>
</dbReference>
<proteinExistence type="predicted"/>
<organism evidence="1 2">
    <name type="scientific">Neobacillus ginsengisoli</name>
    <dbReference type="NCBI Taxonomy" id="904295"/>
    <lineage>
        <taxon>Bacteria</taxon>
        <taxon>Bacillati</taxon>
        <taxon>Bacillota</taxon>
        <taxon>Bacilli</taxon>
        <taxon>Bacillales</taxon>
        <taxon>Bacillaceae</taxon>
        <taxon>Neobacillus</taxon>
    </lineage>
</organism>
<evidence type="ECO:0000313" key="1">
    <source>
        <dbReference type="EMBL" id="MDQ0200428.1"/>
    </source>
</evidence>
<dbReference type="RefSeq" id="WP_307410274.1">
    <property type="nucleotide sequence ID" value="NZ_JAUSTW010000006.1"/>
</dbReference>
<gene>
    <name evidence="1" type="ORF">J2S10_003617</name>
</gene>
<sequence>MKAGKLSLETLWSQLLDIDFLKTAPRLEVPVYFFAGRHDYQTPFLLVEQYFDMLECPYKELIWFENSAHLLNYEEPMKFHEECIKVKEKMA</sequence>
<dbReference type="EMBL" id="JAUSTW010000006">
    <property type="protein sequence ID" value="MDQ0200428.1"/>
    <property type="molecule type" value="Genomic_DNA"/>
</dbReference>
<comment type="caution">
    <text evidence="1">The sequence shown here is derived from an EMBL/GenBank/DDBJ whole genome shotgun (WGS) entry which is preliminary data.</text>
</comment>
<accession>A0ABT9XYF6</accession>
<keyword evidence="2" id="KW-1185">Reference proteome</keyword>
<dbReference type="Gene3D" id="3.40.50.1820">
    <property type="entry name" value="alpha/beta hydrolase"/>
    <property type="match status" value="1"/>
</dbReference>
<evidence type="ECO:0000313" key="2">
    <source>
        <dbReference type="Proteomes" id="UP001224122"/>
    </source>
</evidence>
<name>A0ABT9XYF6_9BACI</name>
<dbReference type="InterPro" id="IPR029058">
    <property type="entry name" value="AB_hydrolase_fold"/>
</dbReference>
<protein>
    <submittedName>
        <fullName evidence="1">Pimeloyl-ACP methyl ester carboxylesterase</fullName>
    </submittedName>
</protein>